<evidence type="ECO:0000256" key="2">
    <source>
        <dbReference type="ARBA" id="ARBA00022527"/>
    </source>
</evidence>
<dbReference type="Pfam" id="PF00069">
    <property type="entry name" value="Pkinase"/>
    <property type="match status" value="1"/>
</dbReference>
<dbReference type="GO" id="GO:0005634">
    <property type="term" value="C:nucleus"/>
    <property type="evidence" value="ECO:0007669"/>
    <property type="project" value="TreeGrafter"/>
</dbReference>
<evidence type="ECO:0000256" key="5">
    <source>
        <dbReference type="ARBA" id="ARBA00022777"/>
    </source>
</evidence>
<evidence type="ECO:0000256" key="4">
    <source>
        <dbReference type="ARBA" id="ARBA00022741"/>
    </source>
</evidence>
<dbReference type="GO" id="GO:0004674">
    <property type="term" value="F:protein serine/threonine kinase activity"/>
    <property type="evidence" value="ECO:0007669"/>
    <property type="project" value="UniProtKB-KW"/>
</dbReference>
<dbReference type="InterPro" id="IPR008271">
    <property type="entry name" value="Ser/Thr_kinase_AS"/>
</dbReference>
<evidence type="ECO:0000259" key="10">
    <source>
        <dbReference type="PROSITE" id="PS50011"/>
    </source>
</evidence>
<evidence type="ECO:0000256" key="8">
    <source>
        <dbReference type="ARBA" id="ARBA00048679"/>
    </source>
</evidence>
<dbReference type="PROSITE" id="PS00108">
    <property type="entry name" value="PROTEIN_KINASE_ST"/>
    <property type="match status" value="1"/>
</dbReference>
<dbReference type="GO" id="GO:0005737">
    <property type="term" value="C:cytoplasm"/>
    <property type="evidence" value="ECO:0007669"/>
    <property type="project" value="TreeGrafter"/>
</dbReference>
<keyword evidence="5" id="KW-0418">Kinase</keyword>
<keyword evidence="12" id="KW-1185">Reference proteome</keyword>
<dbReference type="PANTHER" id="PTHR43895">
    <property type="entry name" value="CALCIUM/CALMODULIN-DEPENDENT PROTEIN KINASE KINASE-RELATED"/>
    <property type="match status" value="1"/>
</dbReference>
<sequence>MYNELPFQLGQKLSEGAFASIYLCRERDSRSAELYAIKVIDKSGIIKSGRQTQKQIDGEVRLHKLCGSEKKPNIIDYIASDETSLGALWICMEFAEGGDLFDKIEPDVGIEEDIARLYFKQLLSGLQFIHSKGVSHRDIKPENILLDADGRLKIADFGLAALYQYQGKRRLLNTCCGSPPYAAPEIISSYDGENVDVWSAGVVLFALCLGSTPWNEPTGQCSLFRMFARSRGSPQYEPWNRLPSGVYSLMQGMLAIDPSRRLSLAQVASHPWVVKSTPEPDPITLANTLMSKMQVDLSQAPKSSQQDPSQLNSTHESLSQRMESQTVEAAAHDLDASAPRGSMNFLEDDPALSQFTGSTQILESLTQRARRFADVTGSERLTRFYSVLPKSEMLTHLLPALEGILVGEIGTTDDLLRIRSTDTTGCQLIGYINLCCMHNGMTVVEFIKRKGDPQQWRRLFKSIAYQVRETIYTG</sequence>
<dbReference type="InterPro" id="IPR000719">
    <property type="entry name" value="Prot_kinase_dom"/>
</dbReference>
<comment type="catalytic activity">
    <reaction evidence="7">
        <text>L-threonyl-[protein] + ATP = O-phospho-L-threonyl-[protein] + ADP + H(+)</text>
        <dbReference type="Rhea" id="RHEA:46608"/>
        <dbReference type="Rhea" id="RHEA-COMP:11060"/>
        <dbReference type="Rhea" id="RHEA-COMP:11605"/>
        <dbReference type="ChEBI" id="CHEBI:15378"/>
        <dbReference type="ChEBI" id="CHEBI:30013"/>
        <dbReference type="ChEBI" id="CHEBI:30616"/>
        <dbReference type="ChEBI" id="CHEBI:61977"/>
        <dbReference type="ChEBI" id="CHEBI:456216"/>
        <dbReference type="EC" id="2.7.11.1"/>
    </reaction>
</comment>
<dbReference type="Gene3D" id="1.10.510.10">
    <property type="entry name" value="Transferase(Phosphotransferase) domain 1"/>
    <property type="match status" value="1"/>
</dbReference>
<reference evidence="11 12" key="1">
    <citation type="journal article" date="2013" name="MBio">
        <title>Genome sequencing of the plant pathogen Taphrina deformans, the causal agent of peach leaf curl.</title>
        <authorList>
            <person name="Cisse O.H."/>
            <person name="Almeida J.M.G.C.F."/>
            <person name="Fonseca A."/>
            <person name="Kumar A.A."/>
            <person name="Salojaervi J."/>
            <person name="Overmyer K."/>
            <person name="Hauser P.M."/>
            <person name="Pagni M."/>
        </authorList>
    </citation>
    <scope>NUCLEOTIDE SEQUENCE [LARGE SCALE GENOMIC DNA]</scope>
    <source>
        <strain evidence="12">PYCC 5710 / ATCC 11124 / CBS 356.35 / IMI 108563 / JCM 9778 / NBRC 8474</strain>
    </source>
</reference>
<keyword evidence="6" id="KW-0067">ATP-binding</keyword>
<evidence type="ECO:0000256" key="3">
    <source>
        <dbReference type="ARBA" id="ARBA00022679"/>
    </source>
</evidence>
<dbReference type="InterPro" id="IPR011009">
    <property type="entry name" value="Kinase-like_dom_sf"/>
</dbReference>
<dbReference type="VEuPathDB" id="FungiDB:TAPDE_004046"/>
<organism evidence="11 12">
    <name type="scientific">Taphrina deformans (strain PYCC 5710 / ATCC 11124 / CBS 356.35 / IMI 108563 / JCM 9778 / NBRC 8474)</name>
    <name type="common">Peach leaf curl fungus</name>
    <name type="synonym">Lalaria deformans</name>
    <dbReference type="NCBI Taxonomy" id="1097556"/>
    <lineage>
        <taxon>Eukaryota</taxon>
        <taxon>Fungi</taxon>
        <taxon>Dikarya</taxon>
        <taxon>Ascomycota</taxon>
        <taxon>Taphrinomycotina</taxon>
        <taxon>Taphrinomycetes</taxon>
        <taxon>Taphrinales</taxon>
        <taxon>Taphrinaceae</taxon>
        <taxon>Taphrina</taxon>
    </lineage>
</organism>
<dbReference type="PROSITE" id="PS50011">
    <property type="entry name" value="PROTEIN_KINASE_DOM"/>
    <property type="match status" value="1"/>
</dbReference>
<dbReference type="OrthoDB" id="539158at2759"/>
<feature type="region of interest" description="Disordered" evidence="9">
    <location>
        <begin position="295"/>
        <end position="328"/>
    </location>
</feature>
<dbReference type="STRING" id="1097556.R4XK83"/>
<evidence type="ECO:0000313" key="11">
    <source>
        <dbReference type="EMBL" id="CCG83729.1"/>
    </source>
</evidence>
<evidence type="ECO:0000256" key="7">
    <source>
        <dbReference type="ARBA" id="ARBA00047899"/>
    </source>
</evidence>
<feature type="domain" description="Protein kinase" evidence="10">
    <location>
        <begin position="7"/>
        <end position="273"/>
    </location>
</feature>
<protein>
    <recommendedName>
        <fullName evidence="1">non-specific serine/threonine protein kinase</fullName>
        <ecNumber evidence="1">2.7.11.1</ecNumber>
    </recommendedName>
</protein>
<dbReference type="AlphaFoldDB" id="R4XK83"/>
<dbReference type="SUPFAM" id="SSF56112">
    <property type="entry name" value="Protein kinase-like (PK-like)"/>
    <property type="match status" value="1"/>
</dbReference>
<accession>R4XK83</accession>
<keyword evidence="3" id="KW-0808">Transferase</keyword>
<dbReference type="eggNOG" id="KOG0590">
    <property type="taxonomic scope" value="Eukaryota"/>
</dbReference>
<dbReference type="PANTHER" id="PTHR43895:SF32">
    <property type="entry name" value="SERINE_THREONINE-PROTEIN KINASE CHK1"/>
    <property type="match status" value="1"/>
</dbReference>
<keyword evidence="2" id="KW-0723">Serine/threonine-protein kinase</keyword>
<dbReference type="SMART" id="SM00220">
    <property type="entry name" value="S_TKc"/>
    <property type="match status" value="1"/>
</dbReference>
<feature type="compositionally biased region" description="Polar residues" evidence="9">
    <location>
        <begin position="295"/>
        <end position="327"/>
    </location>
</feature>
<keyword evidence="4" id="KW-0547">Nucleotide-binding</keyword>
<evidence type="ECO:0000256" key="1">
    <source>
        <dbReference type="ARBA" id="ARBA00012513"/>
    </source>
</evidence>
<dbReference type="EMBL" id="CAHR02000173">
    <property type="protein sequence ID" value="CCG83729.1"/>
    <property type="molecule type" value="Genomic_DNA"/>
</dbReference>
<evidence type="ECO:0000256" key="9">
    <source>
        <dbReference type="SAM" id="MobiDB-lite"/>
    </source>
</evidence>
<comment type="caution">
    <text evidence="11">The sequence shown here is derived from an EMBL/GenBank/DDBJ whole genome shotgun (WGS) entry which is preliminary data.</text>
</comment>
<proteinExistence type="predicted"/>
<evidence type="ECO:0000256" key="6">
    <source>
        <dbReference type="ARBA" id="ARBA00022840"/>
    </source>
</evidence>
<name>R4XK83_TAPDE</name>
<dbReference type="Proteomes" id="UP000013776">
    <property type="component" value="Unassembled WGS sequence"/>
</dbReference>
<dbReference type="GO" id="GO:0035861">
    <property type="term" value="C:site of double-strand break"/>
    <property type="evidence" value="ECO:0007669"/>
    <property type="project" value="TreeGrafter"/>
</dbReference>
<dbReference type="EC" id="2.7.11.1" evidence="1"/>
<gene>
    <name evidence="11" type="ORF">TAPDE_004046</name>
</gene>
<dbReference type="GO" id="GO:0005524">
    <property type="term" value="F:ATP binding"/>
    <property type="evidence" value="ECO:0007669"/>
    <property type="project" value="UniProtKB-KW"/>
</dbReference>
<evidence type="ECO:0000313" key="12">
    <source>
        <dbReference type="Proteomes" id="UP000013776"/>
    </source>
</evidence>
<dbReference type="FunFam" id="1.10.510.10:FF:000571">
    <property type="entry name" value="Maternal embryonic leucine zipper kinase"/>
    <property type="match status" value="1"/>
</dbReference>
<comment type="catalytic activity">
    <reaction evidence="8">
        <text>L-seryl-[protein] + ATP = O-phospho-L-seryl-[protein] + ADP + H(+)</text>
        <dbReference type="Rhea" id="RHEA:17989"/>
        <dbReference type="Rhea" id="RHEA-COMP:9863"/>
        <dbReference type="Rhea" id="RHEA-COMP:11604"/>
        <dbReference type="ChEBI" id="CHEBI:15378"/>
        <dbReference type="ChEBI" id="CHEBI:29999"/>
        <dbReference type="ChEBI" id="CHEBI:30616"/>
        <dbReference type="ChEBI" id="CHEBI:83421"/>
        <dbReference type="ChEBI" id="CHEBI:456216"/>
        <dbReference type="EC" id="2.7.11.1"/>
    </reaction>
</comment>
<dbReference type="GO" id="GO:0007095">
    <property type="term" value="P:mitotic G2 DNA damage checkpoint signaling"/>
    <property type="evidence" value="ECO:0007669"/>
    <property type="project" value="TreeGrafter"/>
</dbReference>